<sequence>MSSSATNSDDLPTQRLLGKVAIVTGGATGIGASIVRTFHKQGAKVCILDLQDDRGQQLCDSLGGDLNACYLHCDVSNEDDIRHAVDFTVEKFGTLDIMVNNAGLSGPVNRDIRDVEISTFDKVVDVNLRGVFIGMKHAARIMIPQKKGAIISIGSLACEVGGMAPHAYTGAKCGVIGLTKNVAAELGKHGIRVNAVSPYAIATDMLVSKYPKEMKVEDILAGFQANTRNHANLQGVDITVEDVANATLFLASDESRYISGSHLIIDGGFTSVNHAFKVFR</sequence>
<accession>A0A7J7C6A9</accession>
<dbReference type="EMBL" id="JAAARO010000021">
    <property type="protein sequence ID" value="KAF5729306.1"/>
    <property type="molecule type" value="Genomic_DNA"/>
</dbReference>
<dbReference type="Gene3D" id="3.40.50.720">
    <property type="entry name" value="NAD(P)-binding Rossmann-like Domain"/>
    <property type="match status" value="1"/>
</dbReference>
<dbReference type="GO" id="GO:0010301">
    <property type="term" value="F:xanthoxin dehydrogenase (NAD+) activity"/>
    <property type="evidence" value="ECO:0007669"/>
    <property type="project" value="TreeGrafter"/>
</dbReference>
<dbReference type="NCBIfam" id="NF005559">
    <property type="entry name" value="PRK07231.1"/>
    <property type="match status" value="1"/>
</dbReference>
<gene>
    <name evidence="2" type="ORF">HS088_TW21G01469</name>
</gene>
<dbReference type="Pfam" id="PF13561">
    <property type="entry name" value="adh_short_C2"/>
    <property type="match status" value="1"/>
</dbReference>
<keyword evidence="3" id="KW-1185">Reference proteome</keyword>
<dbReference type="PANTHER" id="PTHR42820">
    <property type="entry name" value="SHORT-CHAIN DEHYDROGENASE REDUCTASE"/>
    <property type="match status" value="1"/>
</dbReference>
<dbReference type="InterPro" id="IPR036291">
    <property type="entry name" value="NAD(P)-bd_dom_sf"/>
</dbReference>
<dbReference type="PRINTS" id="PR00081">
    <property type="entry name" value="GDHRDH"/>
</dbReference>
<evidence type="ECO:0000313" key="3">
    <source>
        <dbReference type="Proteomes" id="UP000593562"/>
    </source>
</evidence>
<dbReference type="InParanoid" id="A0A7J7C6A9"/>
<dbReference type="PRINTS" id="PR00080">
    <property type="entry name" value="SDRFAMILY"/>
</dbReference>
<protein>
    <submittedName>
        <fullName evidence="2">Xanthoxin dehydrogenase</fullName>
    </submittedName>
</protein>
<evidence type="ECO:0000313" key="2">
    <source>
        <dbReference type="EMBL" id="KAF5729306.1"/>
    </source>
</evidence>
<dbReference type="OrthoDB" id="294295at2759"/>
<dbReference type="PANTHER" id="PTHR42820:SF1">
    <property type="entry name" value="SHORT-CHAIN DEHYDROGENASE_REDUCTASE FAMILY PROTEIN"/>
    <property type="match status" value="1"/>
</dbReference>
<name>A0A7J7C6A9_TRIWF</name>
<dbReference type="Proteomes" id="UP000593562">
    <property type="component" value="Unassembled WGS sequence"/>
</dbReference>
<organism evidence="2 3">
    <name type="scientific">Tripterygium wilfordii</name>
    <name type="common">Thunder God vine</name>
    <dbReference type="NCBI Taxonomy" id="458696"/>
    <lineage>
        <taxon>Eukaryota</taxon>
        <taxon>Viridiplantae</taxon>
        <taxon>Streptophyta</taxon>
        <taxon>Embryophyta</taxon>
        <taxon>Tracheophyta</taxon>
        <taxon>Spermatophyta</taxon>
        <taxon>Magnoliopsida</taxon>
        <taxon>eudicotyledons</taxon>
        <taxon>Gunneridae</taxon>
        <taxon>Pentapetalae</taxon>
        <taxon>rosids</taxon>
        <taxon>fabids</taxon>
        <taxon>Celastrales</taxon>
        <taxon>Celastraceae</taxon>
        <taxon>Tripterygium</taxon>
    </lineage>
</organism>
<dbReference type="FunFam" id="3.40.50.720:FF:000084">
    <property type="entry name" value="Short-chain dehydrogenase reductase"/>
    <property type="match status" value="1"/>
</dbReference>
<dbReference type="GO" id="GO:0005829">
    <property type="term" value="C:cytosol"/>
    <property type="evidence" value="ECO:0007669"/>
    <property type="project" value="TreeGrafter"/>
</dbReference>
<dbReference type="SUPFAM" id="SSF51735">
    <property type="entry name" value="NAD(P)-binding Rossmann-fold domains"/>
    <property type="match status" value="1"/>
</dbReference>
<dbReference type="GO" id="GO:0009688">
    <property type="term" value="P:abscisic acid biosynthetic process"/>
    <property type="evidence" value="ECO:0007669"/>
    <property type="project" value="TreeGrafter"/>
</dbReference>
<dbReference type="InterPro" id="IPR002347">
    <property type="entry name" value="SDR_fam"/>
</dbReference>
<comment type="similarity">
    <text evidence="1">Belongs to the short-chain dehydrogenases/reductases (SDR) family.</text>
</comment>
<evidence type="ECO:0000256" key="1">
    <source>
        <dbReference type="ARBA" id="ARBA00006484"/>
    </source>
</evidence>
<reference evidence="2 3" key="1">
    <citation type="journal article" date="2020" name="Nat. Commun.">
        <title>Genome of Tripterygium wilfordii and identification of cytochrome P450 involved in triptolide biosynthesis.</title>
        <authorList>
            <person name="Tu L."/>
            <person name="Su P."/>
            <person name="Zhang Z."/>
            <person name="Gao L."/>
            <person name="Wang J."/>
            <person name="Hu T."/>
            <person name="Zhou J."/>
            <person name="Zhang Y."/>
            <person name="Zhao Y."/>
            <person name="Liu Y."/>
            <person name="Song Y."/>
            <person name="Tong Y."/>
            <person name="Lu Y."/>
            <person name="Yang J."/>
            <person name="Xu C."/>
            <person name="Jia M."/>
            <person name="Peters R.J."/>
            <person name="Huang L."/>
            <person name="Gao W."/>
        </authorList>
    </citation>
    <scope>NUCLEOTIDE SEQUENCE [LARGE SCALE GENOMIC DNA]</scope>
    <source>
        <strain evidence="3">cv. XIE 37</strain>
        <tissue evidence="2">Leaf</tissue>
    </source>
</reference>
<proteinExistence type="inferred from homology"/>
<dbReference type="AlphaFoldDB" id="A0A7J7C6A9"/>
<comment type="caution">
    <text evidence="2">The sequence shown here is derived from an EMBL/GenBank/DDBJ whole genome shotgun (WGS) entry which is preliminary data.</text>
</comment>